<dbReference type="Gene3D" id="3.10.129.10">
    <property type="entry name" value="Hotdog Thioesterase"/>
    <property type="match status" value="1"/>
</dbReference>
<gene>
    <name evidence="1" type="ORF">K490DRAFT_60449</name>
</gene>
<dbReference type="Proteomes" id="UP000799776">
    <property type="component" value="Unassembled WGS sequence"/>
</dbReference>
<evidence type="ECO:0008006" key="3">
    <source>
        <dbReference type="Google" id="ProtNLM"/>
    </source>
</evidence>
<proteinExistence type="predicted"/>
<dbReference type="PANTHER" id="PTHR47260">
    <property type="entry name" value="UPF0644 PROTEIN PB2B4.06"/>
    <property type="match status" value="1"/>
</dbReference>
<protein>
    <recommendedName>
        <fullName evidence="3">Thioesterase domain-containing protein</fullName>
    </recommendedName>
</protein>
<name>A0A9P4HQE5_9PEZI</name>
<dbReference type="AlphaFoldDB" id="A0A9P4HQE5"/>
<dbReference type="PANTHER" id="PTHR47260:SF1">
    <property type="entry name" value="UPF0644 PROTEIN PB2B4.06"/>
    <property type="match status" value="1"/>
</dbReference>
<sequence length="324" mass="34304">MPRSTPPPLRLLACRPSPHSCRAALPRPLLRRTPPTARPAPRLFSTTARTASWTARTASNAAPAPPRRPRLSLRPLIYATVFLALGVASGQLSLKLVQGAYFPAPGSSAEAELACAQDEDIDRLPVVQQLRSAWTELPGGNAGAGAGAAEHAWGSDEYVMAKVKGLAKGRGGKTSGQEKQFVQETLGGPKGVGAMRRFFNHDANEAVVVVWLGYGVTGWPMVAHGGVIATVILDGLREARAACLSAVGESIDAADMPAADRDPASLSLSYLNPTFRNDFYVLHIGWGAGRPAPDDKTAYYAEFRTLGGTVLVRAEALFDEVTPA</sequence>
<dbReference type="OrthoDB" id="506431at2759"/>
<evidence type="ECO:0000313" key="1">
    <source>
        <dbReference type="EMBL" id="KAF2083480.1"/>
    </source>
</evidence>
<reference evidence="1" key="1">
    <citation type="journal article" date="2020" name="Stud. Mycol.">
        <title>101 Dothideomycetes genomes: a test case for predicting lifestyles and emergence of pathogens.</title>
        <authorList>
            <person name="Haridas S."/>
            <person name="Albert R."/>
            <person name="Binder M."/>
            <person name="Bloem J."/>
            <person name="Labutti K."/>
            <person name="Salamov A."/>
            <person name="Andreopoulos B."/>
            <person name="Baker S."/>
            <person name="Barry K."/>
            <person name="Bills G."/>
            <person name="Bluhm B."/>
            <person name="Cannon C."/>
            <person name="Castanera R."/>
            <person name="Culley D."/>
            <person name="Daum C."/>
            <person name="Ezra D."/>
            <person name="Gonzalez J."/>
            <person name="Henrissat B."/>
            <person name="Kuo A."/>
            <person name="Liang C."/>
            <person name="Lipzen A."/>
            <person name="Lutzoni F."/>
            <person name="Magnuson J."/>
            <person name="Mondo S."/>
            <person name="Nolan M."/>
            <person name="Ohm R."/>
            <person name="Pangilinan J."/>
            <person name="Park H.-J."/>
            <person name="Ramirez L."/>
            <person name="Alfaro M."/>
            <person name="Sun H."/>
            <person name="Tritt A."/>
            <person name="Yoshinaga Y."/>
            <person name="Zwiers L.-H."/>
            <person name="Turgeon B."/>
            <person name="Goodwin S."/>
            <person name="Spatafora J."/>
            <person name="Crous P."/>
            <person name="Grigoriev I."/>
        </authorList>
    </citation>
    <scope>NUCLEOTIDE SEQUENCE</scope>
    <source>
        <strain evidence="1">CBS 121410</strain>
    </source>
</reference>
<dbReference type="InterPro" id="IPR052061">
    <property type="entry name" value="PTE-AB_protein"/>
</dbReference>
<evidence type="ECO:0000313" key="2">
    <source>
        <dbReference type="Proteomes" id="UP000799776"/>
    </source>
</evidence>
<comment type="caution">
    <text evidence="1">The sequence shown here is derived from an EMBL/GenBank/DDBJ whole genome shotgun (WGS) entry which is preliminary data.</text>
</comment>
<keyword evidence="2" id="KW-1185">Reference proteome</keyword>
<organism evidence="1 2">
    <name type="scientific">Saccharata proteae CBS 121410</name>
    <dbReference type="NCBI Taxonomy" id="1314787"/>
    <lineage>
        <taxon>Eukaryota</taxon>
        <taxon>Fungi</taxon>
        <taxon>Dikarya</taxon>
        <taxon>Ascomycota</taxon>
        <taxon>Pezizomycotina</taxon>
        <taxon>Dothideomycetes</taxon>
        <taxon>Dothideomycetes incertae sedis</taxon>
        <taxon>Botryosphaeriales</taxon>
        <taxon>Saccharataceae</taxon>
        <taxon>Saccharata</taxon>
    </lineage>
</organism>
<dbReference type="EMBL" id="ML978778">
    <property type="protein sequence ID" value="KAF2083480.1"/>
    <property type="molecule type" value="Genomic_DNA"/>
</dbReference>
<accession>A0A9P4HQE5</accession>